<keyword evidence="3" id="KW-1185">Reference proteome</keyword>
<gene>
    <name evidence="2" type="ORF">G5V65_19840</name>
</gene>
<evidence type="ECO:0000313" key="2">
    <source>
        <dbReference type="EMBL" id="NGQ93145.1"/>
    </source>
</evidence>
<name>A0A6M1U903_9RHOB</name>
<accession>A0A6M1U903</accession>
<evidence type="ECO:0000313" key="3">
    <source>
        <dbReference type="Proteomes" id="UP000474758"/>
    </source>
</evidence>
<evidence type="ECO:0000256" key="1">
    <source>
        <dbReference type="SAM" id="MobiDB-lite"/>
    </source>
</evidence>
<organism evidence="2 3">
    <name type="scientific">Paragemmobacter kunshanensis</name>
    <dbReference type="NCBI Taxonomy" id="2583234"/>
    <lineage>
        <taxon>Bacteria</taxon>
        <taxon>Pseudomonadati</taxon>
        <taxon>Pseudomonadota</taxon>
        <taxon>Alphaproteobacteria</taxon>
        <taxon>Rhodobacterales</taxon>
        <taxon>Paracoccaceae</taxon>
        <taxon>Paragemmobacter</taxon>
    </lineage>
</organism>
<feature type="region of interest" description="Disordered" evidence="1">
    <location>
        <begin position="137"/>
        <end position="158"/>
    </location>
</feature>
<dbReference type="RefSeq" id="WP_165053850.1">
    <property type="nucleotide sequence ID" value="NZ_JAALFE010000033.1"/>
</dbReference>
<comment type="caution">
    <text evidence="2">The sequence shown here is derived from an EMBL/GenBank/DDBJ whole genome shotgun (WGS) entry which is preliminary data.</text>
</comment>
<dbReference type="EMBL" id="JAALFE010000033">
    <property type="protein sequence ID" value="NGQ93145.1"/>
    <property type="molecule type" value="Genomic_DNA"/>
</dbReference>
<feature type="compositionally biased region" description="Polar residues" evidence="1">
    <location>
        <begin position="79"/>
        <end position="94"/>
    </location>
</feature>
<reference evidence="2 3" key="1">
    <citation type="submission" date="2020-02" db="EMBL/GenBank/DDBJ databases">
        <title>Rhodobacter translucens sp. nov., a novel bacterium isolated from activated sludge.</title>
        <authorList>
            <person name="Liu J."/>
        </authorList>
    </citation>
    <scope>NUCLEOTIDE SEQUENCE [LARGE SCALE GENOMIC DNA]</scope>
    <source>
        <strain evidence="2 3">HX-7-19</strain>
    </source>
</reference>
<dbReference type="AlphaFoldDB" id="A0A6M1U903"/>
<dbReference type="Proteomes" id="UP000474758">
    <property type="component" value="Unassembled WGS sequence"/>
</dbReference>
<feature type="region of interest" description="Disordered" evidence="1">
    <location>
        <begin position="78"/>
        <end position="98"/>
    </location>
</feature>
<proteinExistence type="predicted"/>
<sequence>MADAETILIAAQRSGMRLVSSRGKAVRPIWPSIFRRHSRDTERHFTAVEDLHQSQADSVALYNAAGLRQATGLEIRSGLDSSGLPSNPPWSTKWQQERRKRLSQTVARYTVANGQQEGGIAREPVELGDDQRGVCGQSQLIVIPSPGRSKARPPSSLV</sequence>
<protein>
    <submittedName>
        <fullName evidence="2">Uncharacterized protein</fullName>
    </submittedName>
</protein>